<protein>
    <submittedName>
        <fullName evidence="2">Uncharacterized protein</fullName>
    </submittedName>
</protein>
<dbReference type="EMBL" id="UZAL01031188">
    <property type="protein sequence ID" value="VDP57161.1"/>
    <property type="molecule type" value="Genomic_DNA"/>
</dbReference>
<evidence type="ECO:0000256" key="1">
    <source>
        <dbReference type="SAM" id="MobiDB-lite"/>
    </source>
</evidence>
<sequence>MRNSHDNQGNPTVHSDFGPSIRSDRDVVFHNRPQTDPSHRLHLTSNLLSSDLSNAVAIPISGQSNSVGSVGSYRILPENIQTLKQRRSGSAAGQIIIAGMDPHAHLFSTIGTASSGTYTINSSVSVGTPTGSASPTGSPHLEDKPATPVTSSDYAAQIVWPNKLNLRPLSVSNLALPRPSSAPQSGWRASLPRHIIQNTSGILIAQPNVTPTGPMNVAIIGTDPNASVHTSLLLSSKNQFTPSQINPSQVNNLQIGTTVTIPNVVMANNTILPSSLTPIRAICMPMQHQSVQLGQITSSSGNNSVPSQLKLPPGCAILTGSGQTSNITGRIIYVDRATGQSYIPVLTNASGNLNQVTLGNNIPLTIRQPQFAQVASPPTHVTSSPTPPQQQQAQPNFAGTDETTCSQSDQPSIAQISTIQSNSSPIPPDLTRNIRTIGRRLGPPPPAPETAHTYMYDKILILSTTNIFFNATTAHNIIRRVGINTTSGLNRPH</sequence>
<accession>A0A3P8EKE8</accession>
<evidence type="ECO:0000313" key="3">
    <source>
        <dbReference type="Proteomes" id="UP000269396"/>
    </source>
</evidence>
<name>A0A3P8EKE8_9TREM</name>
<reference evidence="2 3" key="1">
    <citation type="submission" date="2018-11" db="EMBL/GenBank/DDBJ databases">
        <authorList>
            <consortium name="Pathogen Informatics"/>
        </authorList>
    </citation>
    <scope>NUCLEOTIDE SEQUENCE [LARGE SCALE GENOMIC DNA]</scope>
    <source>
        <strain>Denwood</strain>
        <strain evidence="3">Zambia</strain>
    </source>
</reference>
<proteinExistence type="predicted"/>
<feature type="compositionally biased region" description="Low complexity" evidence="1">
    <location>
        <begin position="374"/>
        <end position="395"/>
    </location>
</feature>
<dbReference type="Proteomes" id="UP000269396">
    <property type="component" value="Unassembled WGS sequence"/>
</dbReference>
<organism evidence="2 3">
    <name type="scientific">Schistosoma mattheei</name>
    <dbReference type="NCBI Taxonomy" id="31246"/>
    <lineage>
        <taxon>Eukaryota</taxon>
        <taxon>Metazoa</taxon>
        <taxon>Spiralia</taxon>
        <taxon>Lophotrochozoa</taxon>
        <taxon>Platyhelminthes</taxon>
        <taxon>Trematoda</taxon>
        <taxon>Digenea</taxon>
        <taxon>Strigeidida</taxon>
        <taxon>Schistosomatoidea</taxon>
        <taxon>Schistosomatidae</taxon>
        <taxon>Schistosoma</taxon>
    </lineage>
</organism>
<feature type="region of interest" description="Disordered" evidence="1">
    <location>
        <begin position="126"/>
        <end position="148"/>
    </location>
</feature>
<feature type="compositionally biased region" description="Polar residues" evidence="1">
    <location>
        <begin position="126"/>
        <end position="137"/>
    </location>
</feature>
<gene>
    <name evidence="2" type="ORF">SMTD_LOCUS11130</name>
</gene>
<keyword evidence="3" id="KW-1185">Reference proteome</keyword>
<feature type="region of interest" description="Disordered" evidence="1">
    <location>
        <begin position="1"/>
        <end position="23"/>
    </location>
</feature>
<dbReference type="AlphaFoldDB" id="A0A3P8EKE8"/>
<feature type="region of interest" description="Disordered" evidence="1">
    <location>
        <begin position="372"/>
        <end position="448"/>
    </location>
</feature>
<feature type="compositionally biased region" description="Polar residues" evidence="1">
    <location>
        <begin position="401"/>
        <end position="424"/>
    </location>
</feature>
<feature type="compositionally biased region" description="Polar residues" evidence="1">
    <location>
        <begin position="1"/>
        <end position="13"/>
    </location>
</feature>
<evidence type="ECO:0000313" key="2">
    <source>
        <dbReference type="EMBL" id="VDP57161.1"/>
    </source>
</evidence>